<sequence length="77" mass="8429">MLIPTEIDIAGIPKQAKDGAQTRLGGLAGYVHLGDRSAAHVRVPSDTHQFFRDLAGRQNAIDTAQCNRRVRHAVVLR</sequence>
<organism evidence="1 2">
    <name type="scientific">Caballeronia pedi</name>
    <dbReference type="NCBI Taxonomy" id="1777141"/>
    <lineage>
        <taxon>Bacteria</taxon>
        <taxon>Pseudomonadati</taxon>
        <taxon>Pseudomonadota</taxon>
        <taxon>Betaproteobacteria</taxon>
        <taxon>Burkholderiales</taxon>
        <taxon>Burkholderiaceae</taxon>
        <taxon>Caballeronia</taxon>
    </lineage>
</organism>
<evidence type="ECO:0000313" key="1">
    <source>
        <dbReference type="EMBL" id="SAK99971.1"/>
    </source>
</evidence>
<dbReference type="AlphaFoldDB" id="A0A158DZA3"/>
<accession>A0A158DZA3</accession>
<comment type="caution">
    <text evidence="1">The sequence shown here is derived from an EMBL/GenBank/DDBJ whole genome shotgun (WGS) entry which is preliminary data.</text>
</comment>
<dbReference type="EMBL" id="FCOE02000055">
    <property type="protein sequence ID" value="SAK99971.1"/>
    <property type="molecule type" value="Genomic_DNA"/>
</dbReference>
<dbReference type="Proteomes" id="UP000054911">
    <property type="component" value="Unassembled WGS sequence"/>
</dbReference>
<protein>
    <submittedName>
        <fullName evidence="1">Uncharacterized protein</fullName>
    </submittedName>
</protein>
<proteinExistence type="predicted"/>
<name>A0A158DZA3_9BURK</name>
<reference evidence="1" key="1">
    <citation type="submission" date="2016-01" db="EMBL/GenBank/DDBJ databases">
        <authorList>
            <person name="Peeters C."/>
        </authorList>
    </citation>
    <scope>NUCLEOTIDE SEQUENCE [LARGE SCALE GENOMIC DNA]</scope>
    <source>
        <strain evidence="1">LMG 29323</strain>
    </source>
</reference>
<gene>
    <name evidence="1" type="ORF">AWB80_07763</name>
</gene>
<evidence type="ECO:0000313" key="2">
    <source>
        <dbReference type="Proteomes" id="UP000054911"/>
    </source>
</evidence>
<keyword evidence="2" id="KW-1185">Reference proteome</keyword>